<dbReference type="InterPro" id="IPR050268">
    <property type="entry name" value="NADH-dep_flavin_reductase"/>
</dbReference>
<dbReference type="PANTHER" id="PTHR30466">
    <property type="entry name" value="FLAVIN REDUCTASE"/>
    <property type="match status" value="1"/>
</dbReference>
<dbReference type="GO" id="GO:0016491">
    <property type="term" value="F:oxidoreductase activity"/>
    <property type="evidence" value="ECO:0007669"/>
    <property type="project" value="UniProtKB-KW"/>
</dbReference>
<dbReference type="InterPro" id="IPR012349">
    <property type="entry name" value="Split_barrel_FMN-bd"/>
</dbReference>
<protein>
    <submittedName>
        <fullName evidence="4">Flavin reductase family protein</fullName>
        <ecNumber evidence="4">1.-.-.-</ecNumber>
    </submittedName>
</protein>
<dbReference type="Gene3D" id="2.30.110.10">
    <property type="entry name" value="Electron Transport, Fmn-binding Protein, Chain A"/>
    <property type="match status" value="1"/>
</dbReference>
<dbReference type="Pfam" id="PF01613">
    <property type="entry name" value="Flavin_Reduct"/>
    <property type="match status" value="1"/>
</dbReference>
<feature type="domain" description="Flavin reductase like" evidence="3">
    <location>
        <begin position="17"/>
        <end position="163"/>
    </location>
</feature>
<keyword evidence="2 4" id="KW-0560">Oxidoreductase</keyword>
<reference evidence="5" key="1">
    <citation type="journal article" date="2019" name="Int. J. Syst. Evol. Microbiol.">
        <title>The Global Catalogue of Microorganisms (GCM) 10K type strain sequencing project: providing services to taxonomists for standard genome sequencing and annotation.</title>
        <authorList>
            <consortium name="The Broad Institute Genomics Platform"/>
            <consortium name="The Broad Institute Genome Sequencing Center for Infectious Disease"/>
            <person name="Wu L."/>
            <person name="Ma J."/>
        </authorList>
    </citation>
    <scope>NUCLEOTIDE SEQUENCE [LARGE SCALE GENOMIC DNA]</scope>
    <source>
        <strain evidence="5">JCM 30346</strain>
    </source>
</reference>
<evidence type="ECO:0000313" key="4">
    <source>
        <dbReference type="EMBL" id="MFC6081349.1"/>
    </source>
</evidence>
<evidence type="ECO:0000256" key="2">
    <source>
        <dbReference type="ARBA" id="ARBA00023002"/>
    </source>
</evidence>
<name>A0ABW1NDD1_9ACTN</name>
<dbReference type="EC" id="1.-.-.-" evidence="4"/>
<proteinExistence type="inferred from homology"/>
<dbReference type="SMART" id="SM00903">
    <property type="entry name" value="Flavin_Reduct"/>
    <property type="match status" value="1"/>
</dbReference>
<dbReference type="SUPFAM" id="SSF50475">
    <property type="entry name" value="FMN-binding split barrel"/>
    <property type="match status" value="1"/>
</dbReference>
<evidence type="ECO:0000313" key="5">
    <source>
        <dbReference type="Proteomes" id="UP001596137"/>
    </source>
</evidence>
<organism evidence="4 5">
    <name type="scientific">Sphaerisporangium aureirubrum</name>
    <dbReference type="NCBI Taxonomy" id="1544736"/>
    <lineage>
        <taxon>Bacteria</taxon>
        <taxon>Bacillati</taxon>
        <taxon>Actinomycetota</taxon>
        <taxon>Actinomycetes</taxon>
        <taxon>Streptosporangiales</taxon>
        <taxon>Streptosporangiaceae</taxon>
        <taxon>Sphaerisporangium</taxon>
    </lineage>
</organism>
<evidence type="ECO:0000259" key="3">
    <source>
        <dbReference type="SMART" id="SM00903"/>
    </source>
</evidence>
<evidence type="ECO:0000256" key="1">
    <source>
        <dbReference type="ARBA" id="ARBA00008898"/>
    </source>
</evidence>
<dbReference type="PANTHER" id="PTHR30466:SF11">
    <property type="entry name" value="FLAVIN-DEPENDENT MONOOXYGENASE, REDUCTASE SUBUNIT HSAB"/>
    <property type="match status" value="1"/>
</dbReference>
<accession>A0ABW1NDD1</accession>
<keyword evidence="5" id="KW-1185">Reference proteome</keyword>
<comment type="caution">
    <text evidence="4">The sequence shown here is derived from an EMBL/GenBank/DDBJ whole genome shotgun (WGS) entry which is preliminary data.</text>
</comment>
<gene>
    <name evidence="4" type="ORF">ACFP1K_09275</name>
</gene>
<comment type="similarity">
    <text evidence="1">Belongs to the non-flavoprotein flavin reductase family.</text>
</comment>
<dbReference type="RefSeq" id="WP_380749086.1">
    <property type="nucleotide sequence ID" value="NZ_JBHSRF010000009.1"/>
</dbReference>
<dbReference type="Proteomes" id="UP001596137">
    <property type="component" value="Unassembled WGS sequence"/>
</dbReference>
<dbReference type="InterPro" id="IPR002563">
    <property type="entry name" value="Flavin_Rdtase-like_dom"/>
</dbReference>
<sequence>MRSVDDQVTQSVFRAVAGRFATGIAVVTTLADGVDHAMTVNSFASVSLEPLLVLVCVEKVARFHDAVLSAGVWGVSILGEDGEAASRAFATRGRTLEGWLDRWSHRRGTLGLALFDTAIATLECRTTAVHDGGDHSIVVGAVVTATLPRDAPPLVYHEGHYRHLAPGAPPGTPPDPGP</sequence>
<dbReference type="EMBL" id="JBHSRF010000009">
    <property type="protein sequence ID" value="MFC6081349.1"/>
    <property type="molecule type" value="Genomic_DNA"/>
</dbReference>